<keyword evidence="4" id="KW-0378">Hydrolase</keyword>
<organism evidence="10 11">
    <name type="scientific">Micavibrio aeruginosavorus</name>
    <dbReference type="NCBI Taxonomy" id="349221"/>
    <lineage>
        <taxon>Bacteria</taxon>
        <taxon>Pseudomonadati</taxon>
        <taxon>Bdellovibrionota</taxon>
        <taxon>Bdellovibrionia</taxon>
        <taxon>Bdellovibrionales</taxon>
        <taxon>Pseudobdellovibrionaceae</taxon>
        <taxon>Micavibrio</taxon>
    </lineage>
</organism>
<evidence type="ECO:0000256" key="1">
    <source>
        <dbReference type="ARBA" id="ARBA00001947"/>
    </source>
</evidence>
<protein>
    <submittedName>
        <fullName evidence="10">Peptidase M48 family protein</fullName>
    </submittedName>
</protein>
<keyword evidence="6" id="KW-0482">Metalloprotease</keyword>
<evidence type="ECO:0000256" key="4">
    <source>
        <dbReference type="ARBA" id="ARBA00022801"/>
    </source>
</evidence>
<feature type="repeat" description="TPR" evidence="7">
    <location>
        <begin position="306"/>
        <end position="339"/>
    </location>
</feature>
<feature type="domain" description="Peptidase M48" evidence="9">
    <location>
        <begin position="44"/>
        <end position="224"/>
    </location>
</feature>
<dbReference type="GO" id="GO:0051603">
    <property type="term" value="P:proteolysis involved in protein catabolic process"/>
    <property type="evidence" value="ECO:0007669"/>
    <property type="project" value="TreeGrafter"/>
</dbReference>
<evidence type="ECO:0000256" key="8">
    <source>
        <dbReference type="SAM" id="SignalP"/>
    </source>
</evidence>
<dbReference type="SUPFAM" id="SSF48452">
    <property type="entry name" value="TPR-like"/>
    <property type="match status" value="1"/>
</dbReference>
<dbReference type="Proteomes" id="UP000249417">
    <property type="component" value="Unassembled WGS sequence"/>
</dbReference>
<evidence type="ECO:0000256" key="5">
    <source>
        <dbReference type="ARBA" id="ARBA00022833"/>
    </source>
</evidence>
<comment type="caution">
    <text evidence="10">The sequence shown here is derived from an EMBL/GenBank/DDBJ whole genome shotgun (WGS) entry which is preliminary data.</text>
</comment>
<evidence type="ECO:0000259" key="9">
    <source>
        <dbReference type="Pfam" id="PF01435"/>
    </source>
</evidence>
<dbReference type="GO" id="GO:0046872">
    <property type="term" value="F:metal ion binding"/>
    <property type="evidence" value="ECO:0007669"/>
    <property type="project" value="UniProtKB-KW"/>
</dbReference>
<keyword evidence="5" id="KW-0862">Zinc</keyword>
<keyword evidence="8" id="KW-0732">Signal</keyword>
<dbReference type="GO" id="GO:0004222">
    <property type="term" value="F:metalloendopeptidase activity"/>
    <property type="evidence" value="ECO:0007669"/>
    <property type="project" value="InterPro"/>
</dbReference>
<dbReference type="Gene3D" id="3.30.2010.10">
    <property type="entry name" value="Metalloproteases ('zincins'), catalytic domain"/>
    <property type="match status" value="1"/>
</dbReference>
<evidence type="ECO:0000256" key="2">
    <source>
        <dbReference type="ARBA" id="ARBA00022670"/>
    </source>
</evidence>
<dbReference type="AlphaFoldDB" id="A0A2W5N022"/>
<dbReference type="InterPro" id="IPR001915">
    <property type="entry name" value="Peptidase_M48"/>
</dbReference>
<dbReference type="InterPro" id="IPR011990">
    <property type="entry name" value="TPR-like_helical_dom_sf"/>
</dbReference>
<evidence type="ECO:0000256" key="7">
    <source>
        <dbReference type="PROSITE-ProRule" id="PRU00339"/>
    </source>
</evidence>
<keyword evidence="7" id="KW-0802">TPR repeat</keyword>
<dbReference type="InterPro" id="IPR019734">
    <property type="entry name" value="TPR_rpt"/>
</dbReference>
<dbReference type="CDD" id="cd07324">
    <property type="entry name" value="M48C_Oma1-like"/>
    <property type="match status" value="1"/>
</dbReference>
<dbReference type="Pfam" id="PF01435">
    <property type="entry name" value="Peptidase_M48"/>
    <property type="match status" value="1"/>
</dbReference>
<evidence type="ECO:0000313" key="10">
    <source>
        <dbReference type="EMBL" id="PZQ46726.1"/>
    </source>
</evidence>
<accession>A0A2W5N022</accession>
<evidence type="ECO:0000256" key="6">
    <source>
        <dbReference type="ARBA" id="ARBA00023049"/>
    </source>
</evidence>
<reference evidence="10 11" key="1">
    <citation type="submission" date="2017-08" db="EMBL/GenBank/DDBJ databases">
        <title>Infants hospitalized years apart are colonized by the same room-sourced microbial strains.</title>
        <authorList>
            <person name="Brooks B."/>
            <person name="Olm M.R."/>
            <person name="Firek B.A."/>
            <person name="Baker R."/>
            <person name="Thomas B.C."/>
            <person name="Morowitz M.J."/>
            <person name="Banfield J.F."/>
        </authorList>
    </citation>
    <scope>NUCLEOTIDE SEQUENCE [LARGE SCALE GENOMIC DNA]</scope>
    <source>
        <strain evidence="10">S2_005_002_R2_29</strain>
    </source>
</reference>
<feature type="signal peptide" evidence="8">
    <location>
        <begin position="1"/>
        <end position="27"/>
    </location>
</feature>
<dbReference type="PANTHER" id="PTHR22726">
    <property type="entry name" value="METALLOENDOPEPTIDASE OMA1"/>
    <property type="match status" value="1"/>
</dbReference>
<keyword evidence="3" id="KW-0479">Metal-binding</keyword>
<dbReference type="EMBL" id="QFQB01000022">
    <property type="protein sequence ID" value="PZQ46726.1"/>
    <property type="molecule type" value="Genomic_DNA"/>
</dbReference>
<comment type="cofactor">
    <cofactor evidence="1">
        <name>Zn(2+)</name>
        <dbReference type="ChEBI" id="CHEBI:29105"/>
    </cofactor>
</comment>
<dbReference type="Gene3D" id="1.25.40.10">
    <property type="entry name" value="Tetratricopeptide repeat domain"/>
    <property type="match status" value="1"/>
</dbReference>
<gene>
    <name evidence="10" type="ORF">DI551_04545</name>
</gene>
<evidence type="ECO:0000313" key="11">
    <source>
        <dbReference type="Proteomes" id="UP000249417"/>
    </source>
</evidence>
<dbReference type="PROSITE" id="PS50005">
    <property type="entry name" value="TPR"/>
    <property type="match status" value="1"/>
</dbReference>
<keyword evidence="2" id="KW-0645">Protease</keyword>
<dbReference type="GO" id="GO:0016020">
    <property type="term" value="C:membrane"/>
    <property type="evidence" value="ECO:0007669"/>
    <property type="project" value="TreeGrafter"/>
</dbReference>
<name>A0A2W5N022_9BACT</name>
<dbReference type="InterPro" id="IPR051156">
    <property type="entry name" value="Mito/Outer_Membr_Metalloprot"/>
</dbReference>
<proteinExistence type="predicted"/>
<evidence type="ECO:0000256" key="3">
    <source>
        <dbReference type="ARBA" id="ARBA00022723"/>
    </source>
</evidence>
<dbReference type="PANTHER" id="PTHR22726:SF1">
    <property type="entry name" value="METALLOENDOPEPTIDASE OMA1, MITOCHONDRIAL"/>
    <property type="match status" value="1"/>
</dbReference>
<sequence>MTIFKTIRLIACFATLMTVLAPHSAQAQSIIRDTEIEDYMKGWFKPIFDAAGMNQDQVKIILVQDDQINAFVAGGSNIFIYTGLLQKTDNPGEVIGVVAHEMGHVTGGHLIRGREAMEQASYESILGMILGVGTAIATGDGSAAGAIGAGANSMATRKFLTYSRAFESSADQAAMTFLQKAQLNPTGMESFMHKLEGEEMLSSDRQSQYVRTHPLTRDRIDAIDLRVSQSPYKDKPYPSEWTAQHKMMLAKLDGFITPGRVAWDYDDKDNSMESLTARTIAAYRQNQVQQALKLSDQLLAKQPGNPYNLELKGQMLMDFGRVKEAVPYYEKAVAKKPDAGLIRLALAHAQIETAGNDATKLQKAVENLKVAQKTEPRNARIQRLMATAYGRTGDESRAKLHLAEEALLQGKSGYAKEMAASAQKGLKSGSTDWIAAQDILNYVQTDKDRNQDIGE</sequence>
<feature type="chain" id="PRO_5016127526" evidence="8">
    <location>
        <begin position="28"/>
        <end position="455"/>
    </location>
</feature>